<evidence type="ECO:0000313" key="4">
    <source>
        <dbReference type="Proteomes" id="UP000589036"/>
    </source>
</evidence>
<accession>A0A852TT38</accession>
<gene>
    <name evidence="3" type="ORF">HDA32_001577</name>
</gene>
<comment type="caution">
    <text evidence="3">The sequence shown here is derived from an EMBL/GenBank/DDBJ whole genome shotgun (WGS) entry which is preliminary data.</text>
</comment>
<feature type="domain" description="DUF5709" evidence="2">
    <location>
        <begin position="85"/>
        <end position="131"/>
    </location>
</feature>
<feature type="region of interest" description="Disordered" evidence="1">
    <location>
        <begin position="1"/>
        <end position="135"/>
    </location>
</feature>
<protein>
    <recommendedName>
        <fullName evidence="2">DUF5709 domain-containing protein</fullName>
    </recommendedName>
</protein>
<feature type="compositionally biased region" description="Acidic residues" evidence="1">
    <location>
        <begin position="71"/>
        <end position="84"/>
    </location>
</feature>
<feature type="compositionally biased region" description="Basic and acidic residues" evidence="1">
    <location>
        <begin position="1"/>
        <end position="12"/>
    </location>
</feature>
<dbReference type="Pfam" id="PF18970">
    <property type="entry name" value="DUF5709"/>
    <property type="match status" value="1"/>
</dbReference>
<dbReference type="InterPro" id="IPR043763">
    <property type="entry name" value="DUF5709"/>
</dbReference>
<evidence type="ECO:0000259" key="2">
    <source>
        <dbReference type="Pfam" id="PF18970"/>
    </source>
</evidence>
<name>A0A852TT38_9ACTN</name>
<reference evidence="3 4" key="1">
    <citation type="submission" date="2020-07" db="EMBL/GenBank/DDBJ databases">
        <title>Sequencing the genomes of 1000 actinobacteria strains.</title>
        <authorList>
            <person name="Klenk H.-P."/>
        </authorList>
    </citation>
    <scope>NUCLEOTIDE SEQUENCE [LARGE SCALE GENOMIC DNA]</scope>
    <source>
        <strain evidence="3 4">CXB654</strain>
    </source>
</reference>
<dbReference type="EMBL" id="JACCCC010000001">
    <property type="protein sequence ID" value="NYE46457.1"/>
    <property type="molecule type" value="Genomic_DNA"/>
</dbReference>
<dbReference type="RefSeq" id="WP_179642558.1">
    <property type="nucleotide sequence ID" value="NZ_BAAAYY010000022.1"/>
</dbReference>
<sequence length="135" mass="14958">MSENRPENRVDPINDQASDWEEVGLPAQEDSTEDSPLPQEEPVAMDEFGTTGTEREAGEPLDTALSREQPDVEEQSPDPVDAAETDPRSERLVSEDEGVREDHEGTLIAEDTGFDRGVYSAEEQAVREEDESELP</sequence>
<feature type="compositionally biased region" description="Basic and acidic residues" evidence="1">
    <location>
        <begin position="85"/>
        <end position="94"/>
    </location>
</feature>
<dbReference type="Proteomes" id="UP000589036">
    <property type="component" value="Unassembled WGS sequence"/>
</dbReference>
<organism evidence="3 4">
    <name type="scientific">Spinactinospora alkalitolerans</name>
    <dbReference type="NCBI Taxonomy" id="687207"/>
    <lineage>
        <taxon>Bacteria</taxon>
        <taxon>Bacillati</taxon>
        <taxon>Actinomycetota</taxon>
        <taxon>Actinomycetes</taxon>
        <taxon>Streptosporangiales</taxon>
        <taxon>Nocardiopsidaceae</taxon>
        <taxon>Spinactinospora</taxon>
    </lineage>
</organism>
<dbReference type="AlphaFoldDB" id="A0A852TT38"/>
<evidence type="ECO:0000256" key="1">
    <source>
        <dbReference type="SAM" id="MobiDB-lite"/>
    </source>
</evidence>
<evidence type="ECO:0000313" key="3">
    <source>
        <dbReference type="EMBL" id="NYE46457.1"/>
    </source>
</evidence>
<keyword evidence="4" id="KW-1185">Reference proteome</keyword>
<proteinExistence type="predicted"/>